<name>A0A0L7RIH5_9HYME</name>
<dbReference type="InterPro" id="IPR049246">
    <property type="entry name" value="DUF5580_M"/>
</dbReference>
<proteinExistence type="predicted"/>
<reference evidence="2 3" key="1">
    <citation type="submission" date="2015-07" db="EMBL/GenBank/DDBJ databases">
        <title>The genome of Habropoda laboriosa.</title>
        <authorList>
            <person name="Pan H."/>
            <person name="Kapheim K."/>
        </authorList>
    </citation>
    <scope>NUCLEOTIDE SEQUENCE [LARGE SCALE GENOMIC DNA]</scope>
    <source>
        <strain evidence="2">0110345459</strain>
    </source>
</reference>
<organism evidence="2 3">
    <name type="scientific">Habropoda laboriosa</name>
    <dbReference type="NCBI Taxonomy" id="597456"/>
    <lineage>
        <taxon>Eukaryota</taxon>
        <taxon>Metazoa</taxon>
        <taxon>Ecdysozoa</taxon>
        <taxon>Arthropoda</taxon>
        <taxon>Hexapoda</taxon>
        <taxon>Insecta</taxon>
        <taxon>Pterygota</taxon>
        <taxon>Neoptera</taxon>
        <taxon>Endopterygota</taxon>
        <taxon>Hymenoptera</taxon>
        <taxon>Apocrita</taxon>
        <taxon>Aculeata</taxon>
        <taxon>Apoidea</taxon>
        <taxon>Anthophila</taxon>
        <taxon>Apidae</taxon>
        <taxon>Habropoda</taxon>
    </lineage>
</organism>
<dbReference type="InterPro" id="IPR011992">
    <property type="entry name" value="EF-hand-dom_pair"/>
</dbReference>
<gene>
    <name evidence="2" type="ORF">WH47_03686</name>
</gene>
<accession>A0A0L7RIH5</accession>
<feature type="domain" description="DUF5580" evidence="1">
    <location>
        <begin position="221"/>
        <end position="300"/>
    </location>
</feature>
<evidence type="ECO:0000259" key="1">
    <source>
        <dbReference type="Pfam" id="PF20742"/>
    </source>
</evidence>
<dbReference type="STRING" id="597456.A0A0L7RIH5"/>
<dbReference type="Proteomes" id="UP000053825">
    <property type="component" value="Unassembled WGS sequence"/>
</dbReference>
<dbReference type="OrthoDB" id="2096280at2759"/>
<protein>
    <submittedName>
        <fullName evidence="2">EF-hand domain-containing family member B</fullName>
    </submittedName>
</protein>
<evidence type="ECO:0000313" key="2">
    <source>
        <dbReference type="EMBL" id="KOC70670.1"/>
    </source>
</evidence>
<sequence length="339" mass="39657">MLVWSRTKAEYLVKECLQPNEETPFQTIISELKNTVINSYWNNEVGKTHYQIPNLPIGMNPLDVTFGKKISSGETMATLLKGEAIKTNISELNVFELYKKSHNSYLPAEQMKRHYHKPFDQNLCFGKSSNTNIEGVRVKNLLRWFNADSNTIVNINLADFMERSHFHIGKAKNLKNAYLYMNMIHGKTDEKKEISEKLDILNNYSVNNEMIVQQKYLQYINSLRQRLKQCVPEISFSDIYEDLLCFDKDYTSTLPKDKVFSILTKHKIHINETFLTPLLNLLQIHKDKNVKYKELLNLLNWKYDFPTLPKIEKIPLECQYYTTTYNTTIGNTDKIDIAC</sequence>
<dbReference type="EMBL" id="KQ414584">
    <property type="protein sequence ID" value="KOC70670.1"/>
    <property type="molecule type" value="Genomic_DNA"/>
</dbReference>
<evidence type="ECO:0000313" key="3">
    <source>
        <dbReference type="Proteomes" id="UP000053825"/>
    </source>
</evidence>
<dbReference type="AlphaFoldDB" id="A0A0L7RIH5"/>
<dbReference type="SUPFAM" id="SSF47473">
    <property type="entry name" value="EF-hand"/>
    <property type="match status" value="1"/>
</dbReference>
<keyword evidence="3" id="KW-1185">Reference proteome</keyword>
<dbReference type="Pfam" id="PF20742">
    <property type="entry name" value="DUF5580_M"/>
    <property type="match status" value="1"/>
</dbReference>